<dbReference type="GO" id="GO:0015074">
    <property type="term" value="P:DNA integration"/>
    <property type="evidence" value="ECO:0007669"/>
    <property type="project" value="InterPro"/>
</dbReference>
<dbReference type="eggNOG" id="ENOG502Z8AN">
    <property type="taxonomic scope" value="Bacteria"/>
</dbReference>
<dbReference type="AlphaFoldDB" id="A1TX28"/>
<dbReference type="InterPro" id="IPR013762">
    <property type="entry name" value="Integrase-like_cat_sf"/>
</dbReference>
<keyword evidence="1" id="KW-0233">DNA recombination</keyword>
<name>A1TX28_MARN8</name>
<reference evidence="3" key="1">
    <citation type="journal article" date="2011" name="Appl. Environ. Microbiol.">
        <title>Genomic potential of Marinobacter aquaeolei, a biogeochemical 'opportunitroph'.</title>
        <authorList>
            <person name="Singer E."/>
            <person name="Webb E.A."/>
            <person name="Nelson W.C."/>
            <person name="Heidelberg J.F."/>
            <person name="Ivanova N."/>
            <person name="Pati A."/>
            <person name="Edwards K.J."/>
        </authorList>
    </citation>
    <scope>NUCLEOTIDE SEQUENCE [LARGE SCALE GENOMIC DNA]</scope>
    <source>
        <strain evidence="3">ATCC 700491 / DSM 11845 / VT8</strain>
    </source>
</reference>
<dbReference type="EMBL" id="CP000514">
    <property type="protein sequence ID" value="ABM17297.1"/>
    <property type="molecule type" value="Genomic_DNA"/>
</dbReference>
<dbReference type="Gene3D" id="1.10.443.10">
    <property type="entry name" value="Intergrase catalytic core"/>
    <property type="match status" value="1"/>
</dbReference>
<evidence type="ECO:0000313" key="3">
    <source>
        <dbReference type="Proteomes" id="UP000000998"/>
    </source>
</evidence>
<dbReference type="STRING" id="351348.Maqu_0190"/>
<organism evidence="2 3">
    <name type="scientific">Marinobacter nauticus (strain ATCC 700491 / DSM 11845 / VT8)</name>
    <name type="common">Marinobacter aquaeolei</name>
    <dbReference type="NCBI Taxonomy" id="351348"/>
    <lineage>
        <taxon>Bacteria</taxon>
        <taxon>Pseudomonadati</taxon>
        <taxon>Pseudomonadota</taxon>
        <taxon>Gammaproteobacteria</taxon>
        <taxon>Pseudomonadales</taxon>
        <taxon>Marinobacteraceae</taxon>
        <taxon>Marinobacter</taxon>
    </lineage>
</organism>
<evidence type="ECO:0000313" key="2">
    <source>
        <dbReference type="EMBL" id="ABM17297.1"/>
    </source>
</evidence>
<dbReference type="GO" id="GO:0003677">
    <property type="term" value="F:DNA binding"/>
    <property type="evidence" value="ECO:0007669"/>
    <property type="project" value="InterPro"/>
</dbReference>
<dbReference type="InterPro" id="IPR011010">
    <property type="entry name" value="DNA_brk_join_enz"/>
</dbReference>
<dbReference type="KEGG" id="maq:Maqu_0190"/>
<dbReference type="Proteomes" id="UP000000998">
    <property type="component" value="Chromosome"/>
</dbReference>
<dbReference type="HOGENOM" id="CLU_394725_0_0_6"/>
<accession>A1TX28</accession>
<protein>
    <submittedName>
        <fullName evidence="2">Phage integrase family protein</fullName>
    </submittedName>
</protein>
<dbReference type="GO" id="GO:0006310">
    <property type="term" value="P:DNA recombination"/>
    <property type="evidence" value="ECO:0007669"/>
    <property type="project" value="UniProtKB-KW"/>
</dbReference>
<evidence type="ECO:0000256" key="1">
    <source>
        <dbReference type="ARBA" id="ARBA00023172"/>
    </source>
</evidence>
<gene>
    <name evidence="2" type="ordered locus">Maqu_0190</name>
</gene>
<dbReference type="SUPFAM" id="SSF56349">
    <property type="entry name" value="DNA breaking-rejoining enzymes"/>
    <property type="match status" value="1"/>
</dbReference>
<proteinExistence type="predicted"/>
<sequence length="698" mass="81872">MWRQFMTNTKYVSLTNLHAAERRVEQELAFTATCKNDGRTRTWDFKKKSYADSQRPILEIFVWSLYKLRNKHGNKTRESIYDLSNRFFEFLEDVGVNSPDEIDSSLMNRFVSWFKKSRTSSYATNGSRVRSLRGVLEKMGDHPKINRQIRLPKNPFPKGTSLQSANTGYDHDEFRQILNTVVLALRENKRKYESSYEPRFLGDDPPLDGVAPYRPETGKYVMLASHDYRVWFFENRLKCKTPLQYRNVMSVPGGHSWWYAIIRDYPHESYRTIEGFLEFIGVGPGYKPKFLGDQNPVKYITPWKKKDYVIWYFENKMNATPHGEKVLKERHREFRIAMREHYGGYKEFFKELNVWYEISTYDLAPYYLMLLIRTGLNPSTIQRLTIDCIRKDPLDGRRKYIDWEKFRSLKQSSTIPEEKAETDTWAIAIIERVIRLTKRIRNEGQKELWISNANREGVAKPYGDKAFAASVRRIFKKHPVYSSGNGERLNVTAAHIRPTIAWSEYLRTEDLQYLSQLLGHSNVTITAEYLRRVDDPVFRTRRAIHSEAMLIGMTQGSKEAKEFIKEKLDTVKSKDHINGIYDGLLNHCKDPKTSPVTGEKPGQFCSADSDVCLPCQNLVITPEDIKKHFCFLKFHEHLFSVGDISEQDLRKATEYKSSFWSSYILPKYPDIMLQDIEESAKRDPCPEWDIVKYEESKK</sequence>